<name>A0ABQ4TDP3_METOR</name>
<organism evidence="1 2">
    <name type="scientific">Methylobacterium organophilum</name>
    <dbReference type="NCBI Taxonomy" id="410"/>
    <lineage>
        <taxon>Bacteria</taxon>
        <taxon>Pseudomonadati</taxon>
        <taxon>Pseudomonadota</taxon>
        <taxon>Alphaproteobacteria</taxon>
        <taxon>Hyphomicrobiales</taxon>
        <taxon>Methylobacteriaceae</taxon>
        <taxon>Methylobacterium</taxon>
    </lineage>
</organism>
<dbReference type="Proteomes" id="UP001055156">
    <property type="component" value="Unassembled WGS sequence"/>
</dbReference>
<comment type="caution">
    <text evidence="1">The sequence shown here is derived from an EMBL/GenBank/DDBJ whole genome shotgun (WGS) entry which is preliminary data.</text>
</comment>
<accession>A0ABQ4TDP3</accession>
<evidence type="ECO:0008006" key="3">
    <source>
        <dbReference type="Google" id="ProtNLM"/>
    </source>
</evidence>
<evidence type="ECO:0000313" key="2">
    <source>
        <dbReference type="Proteomes" id="UP001055156"/>
    </source>
</evidence>
<dbReference type="InterPro" id="IPR056209">
    <property type="entry name" value="SU10_adaptor"/>
</dbReference>
<protein>
    <recommendedName>
        <fullName evidence="3">Phage protein</fullName>
    </recommendedName>
</protein>
<dbReference type="RefSeq" id="WP_238315028.1">
    <property type="nucleotide sequence ID" value="NZ_BPQV01000021.1"/>
</dbReference>
<gene>
    <name evidence="1" type="ORF">LKMONMHP_4691</name>
</gene>
<dbReference type="Pfam" id="PF24175">
    <property type="entry name" value="SU10_adaptor"/>
    <property type="match status" value="1"/>
</dbReference>
<reference evidence="1" key="2">
    <citation type="submission" date="2021-08" db="EMBL/GenBank/DDBJ databases">
        <authorList>
            <person name="Tani A."/>
            <person name="Ola A."/>
            <person name="Ogura Y."/>
            <person name="Katsura K."/>
            <person name="Hayashi T."/>
        </authorList>
    </citation>
    <scope>NUCLEOTIDE SEQUENCE</scope>
    <source>
        <strain evidence="1">NBRC 15689</strain>
    </source>
</reference>
<evidence type="ECO:0000313" key="1">
    <source>
        <dbReference type="EMBL" id="GJE29805.1"/>
    </source>
</evidence>
<keyword evidence="2" id="KW-1185">Reference proteome</keyword>
<reference evidence="1" key="1">
    <citation type="journal article" date="2021" name="Front. Microbiol.">
        <title>Comprehensive Comparative Genomics and Phenotyping of Methylobacterium Species.</title>
        <authorList>
            <person name="Alessa O."/>
            <person name="Ogura Y."/>
            <person name="Fujitani Y."/>
            <person name="Takami H."/>
            <person name="Hayashi T."/>
            <person name="Sahin N."/>
            <person name="Tani A."/>
        </authorList>
    </citation>
    <scope>NUCLEOTIDE SEQUENCE</scope>
    <source>
        <strain evidence="1">NBRC 15689</strain>
    </source>
</reference>
<sequence length="212" mass="23487">MPDSQGRPTLAELIAEIEDDIERADLNPQVALAVNRAIRHFQPQRFFFNERILTFETIPGADVYGRGDVLDLPDLFAIDGVVLVENGQSYRLKRVPETRIELYDDPASAAQPTLFSYFDRSLRLWPMPSGAWTVRVMAHVRLPAPELDEANAWTDEAGSLIAAYAKRHLALNSLRDAALAKAQQIVVDEEAGRLLGQSNVLASSGQVAAYDL</sequence>
<dbReference type="EMBL" id="BPQV01000021">
    <property type="protein sequence ID" value="GJE29805.1"/>
    <property type="molecule type" value="Genomic_DNA"/>
</dbReference>
<proteinExistence type="predicted"/>